<keyword evidence="1" id="KW-0443">Lipid metabolism</keyword>
<dbReference type="SUPFAM" id="SSF52151">
    <property type="entry name" value="FabD/lysophospholipase-like"/>
    <property type="match status" value="1"/>
</dbReference>
<evidence type="ECO:0000313" key="4">
    <source>
        <dbReference type="EMBL" id="KKN19204.1"/>
    </source>
</evidence>
<feature type="transmembrane region" description="Helical" evidence="2">
    <location>
        <begin position="49"/>
        <end position="68"/>
    </location>
</feature>
<dbReference type="GO" id="GO:0006629">
    <property type="term" value="P:lipid metabolic process"/>
    <property type="evidence" value="ECO:0007669"/>
    <property type="project" value="UniProtKB-KW"/>
</dbReference>
<keyword evidence="2" id="KW-1133">Transmembrane helix</keyword>
<dbReference type="PANTHER" id="PTHR46394">
    <property type="entry name" value="ANNEXIN"/>
    <property type="match status" value="1"/>
</dbReference>
<dbReference type="Gene3D" id="3.40.1090.10">
    <property type="entry name" value="Cytosolic phospholipase A2 catalytic domain"/>
    <property type="match status" value="1"/>
</dbReference>
<dbReference type="InterPro" id="IPR002641">
    <property type="entry name" value="PNPLA_dom"/>
</dbReference>
<organism evidence="4">
    <name type="scientific">marine sediment metagenome</name>
    <dbReference type="NCBI Taxonomy" id="412755"/>
    <lineage>
        <taxon>unclassified sequences</taxon>
        <taxon>metagenomes</taxon>
        <taxon>ecological metagenomes</taxon>
    </lineage>
</organism>
<keyword evidence="2" id="KW-0812">Transmembrane</keyword>
<sequence>MSKWEWRRTKSPEIPKELDIVLASSGTRAPCFIGAIDAILEKGYNIRRIAGFSGGAVIAAGFALGMSVDELRALAPSTPYNKFRDFKIKNLFSVTNPSVYTGDALDNFYKQVFGNATLKDFRIDCVIAVVSIIDRERILLTRDTHPDLPVWKAVRMSSTIPFIFPYMELDGVPVTDGALVTNMFDVFPENERMLITLSPRADQGLRKVVQTVKTVKSNRLFIWNYLKILAEFSLDALDSRHIPQEEWGQTILIPTFELGGFNFEIEPRDIERLIQYGYNAVIISDILPMAK</sequence>
<accession>A0A0F9NMU8</accession>
<gene>
    <name evidence="4" type="ORF">LCGC14_0948000</name>
</gene>
<dbReference type="InterPro" id="IPR052580">
    <property type="entry name" value="Lipid_Hydrolase"/>
</dbReference>
<reference evidence="4" key="1">
    <citation type="journal article" date="2015" name="Nature">
        <title>Complex archaea that bridge the gap between prokaryotes and eukaryotes.</title>
        <authorList>
            <person name="Spang A."/>
            <person name="Saw J.H."/>
            <person name="Jorgensen S.L."/>
            <person name="Zaremba-Niedzwiedzka K."/>
            <person name="Martijn J."/>
            <person name="Lind A.E."/>
            <person name="van Eijk R."/>
            <person name="Schleper C."/>
            <person name="Guy L."/>
            <person name="Ettema T.J."/>
        </authorList>
    </citation>
    <scope>NUCLEOTIDE SEQUENCE</scope>
</reference>
<protein>
    <recommendedName>
        <fullName evidence="3">PNPLA domain-containing protein</fullName>
    </recommendedName>
</protein>
<evidence type="ECO:0000256" key="1">
    <source>
        <dbReference type="ARBA" id="ARBA00023098"/>
    </source>
</evidence>
<dbReference type="InterPro" id="IPR016035">
    <property type="entry name" value="Acyl_Trfase/lysoPLipase"/>
</dbReference>
<dbReference type="AlphaFoldDB" id="A0A0F9NMU8"/>
<dbReference type="Pfam" id="PF01734">
    <property type="entry name" value="Patatin"/>
    <property type="match status" value="1"/>
</dbReference>
<evidence type="ECO:0000256" key="2">
    <source>
        <dbReference type="SAM" id="Phobius"/>
    </source>
</evidence>
<keyword evidence="2" id="KW-0472">Membrane</keyword>
<dbReference type="PANTHER" id="PTHR46394:SF1">
    <property type="entry name" value="PNPLA DOMAIN-CONTAINING PROTEIN"/>
    <property type="match status" value="1"/>
</dbReference>
<evidence type="ECO:0000259" key="3">
    <source>
        <dbReference type="PROSITE" id="PS51635"/>
    </source>
</evidence>
<dbReference type="PROSITE" id="PS51635">
    <property type="entry name" value="PNPLA"/>
    <property type="match status" value="1"/>
</dbReference>
<name>A0A0F9NMU8_9ZZZZ</name>
<comment type="caution">
    <text evidence="4">The sequence shown here is derived from an EMBL/GenBank/DDBJ whole genome shotgun (WGS) entry which is preliminary data.</text>
</comment>
<dbReference type="EMBL" id="LAZR01003356">
    <property type="protein sequence ID" value="KKN19204.1"/>
    <property type="molecule type" value="Genomic_DNA"/>
</dbReference>
<proteinExistence type="predicted"/>
<feature type="domain" description="PNPLA" evidence="3">
    <location>
        <begin position="20"/>
        <end position="190"/>
    </location>
</feature>